<name>A0A6A6ZAY7_9PEZI</name>
<evidence type="ECO:0000313" key="3">
    <source>
        <dbReference type="RefSeq" id="XP_033584341.1"/>
    </source>
</evidence>
<proteinExistence type="predicted"/>
<accession>A0A6A6ZAY7</accession>
<dbReference type="RefSeq" id="XP_033584341.1">
    <property type="nucleotide sequence ID" value="XM_033712733.1"/>
</dbReference>
<protein>
    <submittedName>
        <fullName evidence="1 3">Uncharacterized protein</fullName>
    </submittedName>
</protein>
<dbReference type="Proteomes" id="UP000504636">
    <property type="component" value="Unplaced"/>
</dbReference>
<sequence length="246" mass="28845">MNESMHVSSLALEMYGFPPDVRHCPWNWDNLFHHWQGGYAEPMDRLFQLNGITRLSISVEIEDEEEGVNRLVAFVQLLRKRLLVNGDKLGIQSVRVRRRHLWERESAFYGTHSRPQPGSIRLWKRYITVACDNDSRGQDYTDAPPHRRAYDRTAQLEERKGKEMELTPSEYRWWLRTKYRDRDYTASDGGSQDFLITLGDWRLRDDIYPDWGDGSKESHGYKELILREEENTARGHCAGDNGGVID</sequence>
<dbReference type="AlphaFoldDB" id="A0A6A6ZAY7"/>
<dbReference type="OrthoDB" id="10459105at2759"/>
<organism evidence="1">
    <name type="scientific">Mytilinidion resinicola</name>
    <dbReference type="NCBI Taxonomy" id="574789"/>
    <lineage>
        <taxon>Eukaryota</taxon>
        <taxon>Fungi</taxon>
        <taxon>Dikarya</taxon>
        <taxon>Ascomycota</taxon>
        <taxon>Pezizomycotina</taxon>
        <taxon>Dothideomycetes</taxon>
        <taxon>Pleosporomycetidae</taxon>
        <taxon>Mytilinidiales</taxon>
        <taxon>Mytilinidiaceae</taxon>
        <taxon>Mytilinidion</taxon>
    </lineage>
</organism>
<dbReference type="EMBL" id="MU003692">
    <property type="protein sequence ID" value="KAF2817377.1"/>
    <property type="molecule type" value="Genomic_DNA"/>
</dbReference>
<dbReference type="GeneID" id="54453626"/>
<keyword evidence="2" id="KW-1185">Reference proteome</keyword>
<gene>
    <name evidence="1 3" type="ORF">BDZ99DRAFT_14562</name>
</gene>
<reference evidence="3" key="2">
    <citation type="submission" date="2020-04" db="EMBL/GenBank/DDBJ databases">
        <authorList>
            <consortium name="NCBI Genome Project"/>
        </authorList>
    </citation>
    <scope>NUCLEOTIDE SEQUENCE</scope>
    <source>
        <strain evidence="3">CBS 304.34</strain>
    </source>
</reference>
<evidence type="ECO:0000313" key="1">
    <source>
        <dbReference type="EMBL" id="KAF2817377.1"/>
    </source>
</evidence>
<evidence type="ECO:0000313" key="2">
    <source>
        <dbReference type="Proteomes" id="UP000504636"/>
    </source>
</evidence>
<reference evidence="3" key="3">
    <citation type="submission" date="2025-04" db="UniProtKB">
        <authorList>
            <consortium name="RefSeq"/>
        </authorList>
    </citation>
    <scope>IDENTIFICATION</scope>
    <source>
        <strain evidence="3">CBS 304.34</strain>
    </source>
</reference>
<reference evidence="1 3" key="1">
    <citation type="journal article" date="2020" name="Stud. Mycol.">
        <title>101 Dothideomycetes genomes: a test case for predicting lifestyles and emergence of pathogens.</title>
        <authorList>
            <person name="Haridas S."/>
            <person name="Albert R."/>
            <person name="Binder M."/>
            <person name="Bloem J."/>
            <person name="Labutti K."/>
            <person name="Salamov A."/>
            <person name="Andreopoulos B."/>
            <person name="Baker S."/>
            <person name="Barry K."/>
            <person name="Bills G."/>
            <person name="Bluhm B."/>
            <person name="Cannon C."/>
            <person name="Castanera R."/>
            <person name="Culley D."/>
            <person name="Daum C."/>
            <person name="Ezra D."/>
            <person name="Gonzalez J."/>
            <person name="Henrissat B."/>
            <person name="Kuo A."/>
            <person name="Liang C."/>
            <person name="Lipzen A."/>
            <person name="Lutzoni F."/>
            <person name="Magnuson J."/>
            <person name="Mondo S."/>
            <person name="Nolan M."/>
            <person name="Ohm R."/>
            <person name="Pangilinan J."/>
            <person name="Park H.-J."/>
            <person name="Ramirez L."/>
            <person name="Alfaro M."/>
            <person name="Sun H."/>
            <person name="Tritt A."/>
            <person name="Yoshinaga Y."/>
            <person name="Zwiers L.-H."/>
            <person name="Turgeon B."/>
            <person name="Goodwin S."/>
            <person name="Spatafora J."/>
            <person name="Crous P."/>
            <person name="Grigoriev I."/>
        </authorList>
    </citation>
    <scope>NUCLEOTIDE SEQUENCE</scope>
    <source>
        <strain evidence="1 3">CBS 304.34</strain>
    </source>
</reference>